<name>A0A367L1Q2_9HYPO</name>
<accession>A0A367L1Q2</accession>
<dbReference type="EMBL" id="LKCN02000019">
    <property type="protein sequence ID" value="RCI08344.1"/>
    <property type="molecule type" value="Genomic_DNA"/>
</dbReference>
<reference evidence="1 2" key="1">
    <citation type="journal article" date="2015" name="BMC Genomics">
        <title>Insights from the genome of Ophiocordyceps polyrhachis-furcata to pathogenicity and host specificity in insect fungi.</title>
        <authorList>
            <person name="Wichadakul D."/>
            <person name="Kobmoo N."/>
            <person name="Ingsriswang S."/>
            <person name="Tangphatsornruang S."/>
            <person name="Chantasingh D."/>
            <person name="Luangsa-ard J.J."/>
            <person name="Eurwilaichitr L."/>
        </authorList>
    </citation>
    <scope>NUCLEOTIDE SEQUENCE [LARGE SCALE GENOMIC DNA]</scope>
    <source>
        <strain evidence="1 2">BCC 54312</strain>
    </source>
</reference>
<sequence>MRLRMNIGNEFSLSSLWPRNFTRRYIRIRYVPCEQGGGNPRGGPGRYMIISLKKTYNDVHESVGFVPTDTWA</sequence>
<dbReference type="Proteomes" id="UP000253664">
    <property type="component" value="Unassembled WGS sequence"/>
</dbReference>
<dbReference type="AlphaFoldDB" id="A0A367L1Q2"/>
<organism evidence="1 2">
    <name type="scientific">Ophiocordyceps polyrhachis-furcata BCC 54312</name>
    <dbReference type="NCBI Taxonomy" id="1330021"/>
    <lineage>
        <taxon>Eukaryota</taxon>
        <taxon>Fungi</taxon>
        <taxon>Dikarya</taxon>
        <taxon>Ascomycota</taxon>
        <taxon>Pezizomycotina</taxon>
        <taxon>Sordariomycetes</taxon>
        <taxon>Hypocreomycetidae</taxon>
        <taxon>Hypocreales</taxon>
        <taxon>Ophiocordycipitaceae</taxon>
        <taxon>Ophiocordyceps</taxon>
    </lineage>
</organism>
<evidence type="ECO:0000313" key="1">
    <source>
        <dbReference type="EMBL" id="RCI08344.1"/>
    </source>
</evidence>
<evidence type="ECO:0000313" key="2">
    <source>
        <dbReference type="Proteomes" id="UP000253664"/>
    </source>
</evidence>
<gene>
    <name evidence="1" type="ORF">L249_8811</name>
</gene>
<protein>
    <submittedName>
        <fullName evidence="1">Uncharacterized protein</fullName>
    </submittedName>
</protein>
<keyword evidence="2" id="KW-1185">Reference proteome</keyword>
<comment type="caution">
    <text evidence="1">The sequence shown here is derived from an EMBL/GenBank/DDBJ whole genome shotgun (WGS) entry which is preliminary data.</text>
</comment>
<proteinExistence type="predicted"/>